<evidence type="ECO:0000259" key="2">
    <source>
        <dbReference type="Pfam" id="PF03061"/>
    </source>
</evidence>
<reference evidence="3 4" key="1">
    <citation type="submission" date="2021-06" db="EMBL/GenBank/DDBJ databases">
        <authorList>
            <person name="Sun Q."/>
            <person name="Li D."/>
        </authorList>
    </citation>
    <scope>NUCLEOTIDE SEQUENCE [LARGE SCALE GENOMIC DNA]</scope>
    <source>
        <strain evidence="3 4">MSJd-7</strain>
    </source>
</reference>
<accession>A0ABS6EWG7</accession>
<protein>
    <submittedName>
        <fullName evidence="3">PaaI family thioesterase</fullName>
    </submittedName>
</protein>
<dbReference type="RefSeq" id="WP_216471201.1">
    <property type="nucleotide sequence ID" value="NZ_JAHLQI010000009.1"/>
</dbReference>
<name>A0ABS6EWG7_9FIRM</name>
<dbReference type="NCBIfam" id="TIGR00369">
    <property type="entry name" value="unchar_dom_1"/>
    <property type="match status" value="1"/>
</dbReference>
<evidence type="ECO:0000313" key="3">
    <source>
        <dbReference type="EMBL" id="MBU5491456.1"/>
    </source>
</evidence>
<dbReference type="EMBL" id="JAHLQI010000009">
    <property type="protein sequence ID" value="MBU5491456.1"/>
    <property type="molecule type" value="Genomic_DNA"/>
</dbReference>
<dbReference type="InterPro" id="IPR003736">
    <property type="entry name" value="PAAI_dom"/>
</dbReference>
<dbReference type="Pfam" id="PF03061">
    <property type="entry name" value="4HBT"/>
    <property type="match status" value="1"/>
</dbReference>
<organism evidence="3 4">
    <name type="scientific">Butyricicoccus intestinisimiae</name>
    <dbReference type="NCBI Taxonomy" id="2841509"/>
    <lineage>
        <taxon>Bacteria</taxon>
        <taxon>Bacillati</taxon>
        <taxon>Bacillota</taxon>
        <taxon>Clostridia</taxon>
        <taxon>Eubacteriales</taxon>
        <taxon>Butyricicoccaceae</taxon>
        <taxon>Butyricicoccus</taxon>
    </lineage>
</organism>
<gene>
    <name evidence="3" type="ORF">KQI75_12675</name>
</gene>
<sequence>MNHSQYHEQRLRVAINRRTNAEQGSVNNRIPPEFVSCSEDGMKCTVRYRLKPEMRNPMGWLHGGVTSAMMDMGMGLLVYYNADFHLCPTATMTVNYIRPGRIGGNLIVESEITFRGRKLFHASARGWMEDTPDKLVCTATATYAVTPKADAAHAENKRLREQAAKEGRVPATSEKKFSS</sequence>
<dbReference type="InterPro" id="IPR006683">
    <property type="entry name" value="Thioestr_dom"/>
</dbReference>
<evidence type="ECO:0000313" key="4">
    <source>
        <dbReference type="Proteomes" id="UP000783588"/>
    </source>
</evidence>
<keyword evidence="4" id="KW-1185">Reference proteome</keyword>
<dbReference type="CDD" id="cd03443">
    <property type="entry name" value="PaaI_thioesterase"/>
    <property type="match status" value="1"/>
</dbReference>
<dbReference type="Proteomes" id="UP000783588">
    <property type="component" value="Unassembled WGS sequence"/>
</dbReference>
<comment type="caution">
    <text evidence="3">The sequence shown here is derived from an EMBL/GenBank/DDBJ whole genome shotgun (WGS) entry which is preliminary data.</text>
</comment>
<evidence type="ECO:0000256" key="1">
    <source>
        <dbReference type="SAM" id="MobiDB-lite"/>
    </source>
</evidence>
<proteinExistence type="predicted"/>
<feature type="domain" description="Thioesterase" evidence="2">
    <location>
        <begin position="58"/>
        <end position="131"/>
    </location>
</feature>
<feature type="region of interest" description="Disordered" evidence="1">
    <location>
        <begin position="150"/>
        <end position="179"/>
    </location>
</feature>
<dbReference type="PANTHER" id="PTHR43240">
    <property type="entry name" value="1,4-DIHYDROXY-2-NAPHTHOYL-COA THIOESTERASE 1"/>
    <property type="match status" value="1"/>
</dbReference>